<keyword evidence="5 8" id="KW-1133">Transmembrane helix</keyword>
<evidence type="ECO:0000313" key="11">
    <source>
        <dbReference type="Proteomes" id="UP000005408"/>
    </source>
</evidence>
<feature type="transmembrane region" description="Helical" evidence="8">
    <location>
        <begin position="256"/>
        <end position="277"/>
    </location>
</feature>
<evidence type="ECO:0000256" key="7">
    <source>
        <dbReference type="ARBA" id="ARBA00023157"/>
    </source>
</evidence>
<feature type="domain" description="Kazal-like" evidence="9">
    <location>
        <begin position="617"/>
        <end position="666"/>
    </location>
</feature>
<name>A0A8W8LL75_MAGGI</name>
<evidence type="ECO:0000313" key="10">
    <source>
        <dbReference type="EnsemblMetazoa" id="G27957.1:cds"/>
    </source>
</evidence>
<dbReference type="Proteomes" id="UP000005408">
    <property type="component" value="Unassembled WGS sequence"/>
</dbReference>
<protein>
    <recommendedName>
        <fullName evidence="8">Solute carrier organic anion transporter family member</fullName>
    </recommendedName>
</protein>
<feature type="transmembrane region" description="Helical" evidence="8">
    <location>
        <begin position="216"/>
        <end position="236"/>
    </location>
</feature>
<evidence type="ECO:0000256" key="1">
    <source>
        <dbReference type="ARBA" id="ARBA00004651"/>
    </source>
</evidence>
<accession>A0A8W8LL75</accession>
<dbReference type="PANTHER" id="PTHR11388">
    <property type="entry name" value="ORGANIC ANION TRANSPORTER"/>
    <property type="match status" value="1"/>
</dbReference>
<feature type="transmembrane region" description="Helical" evidence="8">
    <location>
        <begin position="343"/>
        <end position="369"/>
    </location>
</feature>
<proteinExistence type="inferred from homology"/>
<organism evidence="10 11">
    <name type="scientific">Magallana gigas</name>
    <name type="common">Pacific oyster</name>
    <name type="synonym">Crassostrea gigas</name>
    <dbReference type="NCBI Taxonomy" id="29159"/>
    <lineage>
        <taxon>Eukaryota</taxon>
        <taxon>Metazoa</taxon>
        <taxon>Spiralia</taxon>
        <taxon>Lophotrochozoa</taxon>
        <taxon>Mollusca</taxon>
        <taxon>Bivalvia</taxon>
        <taxon>Autobranchia</taxon>
        <taxon>Pteriomorphia</taxon>
        <taxon>Ostreida</taxon>
        <taxon>Ostreoidea</taxon>
        <taxon>Ostreidae</taxon>
        <taxon>Magallana</taxon>
    </lineage>
</organism>
<dbReference type="EnsemblMetazoa" id="G27957.1">
    <property type="protein sequence ID" value="G27957.1:cds"/>
    <property type="gene ID" value="G27957"/>
</dbReference>
<comment type="subcellular location">
    <subcellularLocation>
        <location evidence="1 8">Cell membrane</location>
        <topology evidence="1 8">Multi-pass membrane protein</topology>
    </subcellularLocation>
</comment>
<keyword evidence="4 8" id="KW-0812">Transmembrane</keyword>
<dbReference type="GO" id="GO:0015347">
    <property type="term" value="F:sodium-independent organic anion transmembrane transporter activity"/>
    <property type="evidence" value="ECO:0007669"/>
    <property type="project" value="TreeGrafter"/>
</dbReference>
<dbReference type="InterPro" id="IPR036259">
    <property type="entry name" value="MFS_trans_sf"/>
</dbReference>
<dbReference type="SUPFAM" id="SSF103473">
    <property type="entry name" value="MFS general substrate transporter"/>
    <property type="match status" value="2"/>
</dbReference>
<evidence type="ECO:0000256" key="3">
    <source>
        <dbReference type="ARBA" id="ARBA00022475"/>
    </source>
</evidence>
<feature type="transmembrane region" description="Helical" evidence="8">
    <location>
        <begin position="427"/>
        <end position="452"/>
    </location>
</feature>
<sequence>MNHGCWHYTEDSASVQMRLREPQRNDFKRYGSPGIQAYSCDFARYQRKSDESEIKARLKERRRILNIVKLRHMITPQIPASASALSKKNFKVTSDFKKASTLTAKMESTLTSKSSSNLQVLNACLTFTLILSLGIRRAKVHGDLYGSQDEKSHIWGSSFLNLDNGNSWQTVGTQYPDPDSEDEGEVEDEEWERKHLRYGWGKFTPDCLQVFNSIRWYVFFTCVFSLFQGYLVNGVINAIISTLEKRFELPSSKSGLIVSSNDFIAFFLVLFISFYGGERHKPRLIGLGIITLGIGSFIFSLPHFFTGLYSVSGDADDFENVCYANATSTSCLETNTESNVQNYLYVFMLANALHGAGSTPMFTLGTTYIDNNTKAKNTSFYLGLIYAAASVGVAAGYMLGAQTLSIYTDFDKVNPEDLNLTPIDPRWVGAWWINFLIVGSVMMLITVPVLGFPKRLPGSRKLLEEREEEAYVSAKTEDEDPTQRPGWRDFPRMLAALIMNPTFLFLALATCTEGMIVSGIAAFGAKFFQEKFNLPAPFAGLLMGIVTVPGAGGGMLLGGLLVKKLKLKVRGIIRMDLIVAITALIFGCLFFIQCPKMQMAGVTSEYITKGDFGDVESNLTGSCNAACHCSSISYEPVCGMDGLVYFSPCHAGCRLNYKWMDGPMGKFKAYMDCTCIQNSFMYTAMMKNKTREAAETTTISVTSSTVISNQTNATAMPNAFQGICPGDCKLIWVVVPLLFIGMLMTFTTVSPTQTATLRCVAPKQKTLAIGVQWLFLRLLGTTPGPLILGSIIDSACQVWQEVCGETGSCWVYKKTDMGVKMFIWWCLTKFLSVLFYFCAQYFYKPPIKSFSDDEDEKPSIKPYEFVDAKESVI</sequence>
<reference evidence="10" key="1">
    <citation type="submission" date="2022-08" db="UniProtKB">
        <authorList>
            <consortium name="EnsemblMetazoa"/>
        </authorList>
    </citation>
    <scope>IDENTIFICATION</scope>
    <source>
        <strain evidence="10">05x7-T-G4-1.051#20</strain>
    </source>
</reference>
<evidence type="ECO:0000256" key="5">
    <source>
        <dbReference type="ARBA" id="ARBA00022989"/>
    </source>
</evidence>
<dbReference type="InterPro" id="IPR002350">
    <property type="entry name" value="Kazal_dom"/>
</dbReference>
<feature type="transmembrane region" description="Helical" evidence="8">
    <location>
        <begin position="822"/>
        <end position="843"/>
    </location>
</feature>
<evidence type="ECO:0000259" key="9">
    <source>
        <dbReference type="PROSITE" id="PS51465"/>
    </source>
</evidence>
<dbReference type="InterPro" id="IPR036058">
    <property type="entry name" value="Kazal_dom_sf"/>
</dbReference>
<feature type="transmembrane region" description="Helical" evidence="8">
    <location>
        <begin position="537"/>
        <end position="561"/>
    </location>
</feature>
<dbReference type="NCBIfam" id="TIGR00805">
    <property type="entry name" value="oat"/>
    <property type="match status" value="1"/>
</dbReference>
<evidence type="ECO:0000256" key="6">
    <source>
        <dbReference type="ARBA" id="ARBA00023136"/>
    </source>
</evidence>
<dbReference type="AlphaFoldDB" id="A0A8W8LL75"/>
<keyword evidence="8" id="KW-0406">Ion transport</keyword>
<keyword evidence="8" id="KW-0813">Transport</keyword>
<dbReference type="PROSITE" id="PS51465">
    <property type="entry name" value="KAZAL_2"/>
    <property type="match status" value="1"/>
</dbReference>
<dbReference type="GO" id="GO:0016323">
    <property type="term" value="C:basolateral plasma membrane"/>
    <property type="evidence" value="ECO:0007669"/>
    <property type="project" value="TreeGrafter"/>
</dbReference>
<feature type="transmembrane region" description="Helical" evidence="8">
    <location>
        <begin position="381"/>
        <end position="407"/>
    </location>
</feature>
<comment type="similarity">
    <text evidence="2 8">Belongs to the organo anion transporter (TC 2.A.60) family.</text>
</comment>
<dbReference type="PANTHER" id="PTHR11388:SF100">
    <property type="entry name" value="SOLUTE CARRIER ORGANIC ANION TRANSPORTER FAMILY MEMBER 4A1"/>
    <property type="match status" value="1"/>
</dbReference>
<dbReference type="Gene3D" id="1.20.1250.20">
    <property type="entry name" value="MFS general substrate transporter like domains"/>
    <property type="match status" value="1"/>
</dbReference>
<evidence type="ECO:0000256" key="4">
    <source>
        <dbReference type="ARBA" id="ARBA00022692"/>
    </source>
</evidence>
<dbReference type="InterPro" id="IPR004156">
    <property type="entry name" value="OATP"/>
</dbReference>
<feature type="transmembrane region" description="Helical" evidence="8">
    <location>
        <begin position="573"/>
        <end position="592"/>
    </location>
</feature>
<dbReference type="GO" id="GO:0043252">
    <property type="term" value="P:sodium-independent organic anion transport"/>
    <property type="evidence" value="ECO:0007669"/>
    <property type="project" value="TreeGrafter"/>
</dbReference>
<feature type="transmembrane region" description="Helical" evidence="8">
    <location>
        <begin position="730"/>
        <end position="749"/>
    </location>
</feature>
<feature type="transmembrane region" description="Helical" evidence="8">
    <location>
        <begin position="502"/>
        <end position="525"/>
    </location>
</feature>
<keyword evidence="7" id="KW-1015">Disulfide bond</keyword>
<evidence type="ECO:0000256" key="8">
    <source>
        <dbReference type="RuleBase" id="RU362056"/>
    </source>
</evidence>
<evidence type="ECO:0000256" key="2">
    <source>
        <dbReference type="ARBA" id="ARBA00009657"/>
    </source>
</evidence>
<dbReference type="SUPFAM" id="SSF100895">
    <property type="entry name" value="Kazal-type serine protease inhibitors"/>
    <property type="match status" value="1"/>
</dbReference>
<dbReference type="Pfam" id="PF07648">
    <property type="entry name" value="Kazal_2"/>
    <property type="match status" value="1"/>
</dbReference>
<keyword evidence="11" id="KW-1185">Reference proteome</keyword>
<feature type="transmembrane region" description="Helical" evidence="8">
    <location>
        <begin position="284"/>
        <end position="305"/>
    </location>
</feature>
<dbReference type="Pfam" id="PF03137">
    <property type="entry name" value="OATP"/>
    <property type="match status" value="1"/>
</dbReference>
<keyword evidence="3" id="KW-1003">Cell membrane</keyword>
<keyword evidence="6 8" id="KW-0472">Membrane</keyword>
<dbReference type="GO" id="GO:0006811">
    <property type="term" value="P:monoatomic ion transport"/>
    <property type="evidence" value="ECO:0007669"/>
    <property type="project" value="UniProtKB-KW"/>
</dbReference>
<comment type="caution">
    <text evidence="8">Lacks conserved residue(s) required for the propagation of feature annotation.</text>
</comment>